<accession>A0AAW8M9G8</accession>
<dbReference type="NCBIfam" id="TIGR01730">
    <property type="entry name" value="RND_mfp"/>
    <property type="match status" value="1"/>
</dbReference>
<dbReference type="RefSeq" id="WP_123413654.1">
    <property type="nucleotide sequence ID" value="NZ_JAVDVC010000003.1"/>
</dbReference>
<reference evidence="3" key="1">
    <citation type="submission" date="2023-07" db="EMBL/GenBank/DDBJ databases">
        <title>Sorghum-associated microbial communities from plants grown in Nebraska, USA.</title>
        <authorList>
            <person name="Schachtman D."/>
        </authorList>
    </citation>
    <scope>NUCLEOTIDE SEQUENCE</scope>
    <source>
        <strain evidence="3">3432</strain>
    </source>
</reference>
<dbReference type="PANTHER" id="PTHR30469:SF15">
    <property type="entry name" value="HLYD FAMILY OF SECRETION PROTEINS"/>
    <property type="match status" value="1"/>
</dbReference>
<dbReference type="PANTHER" id="PTHR30469">
    <property type="entry name" value="MULTIDRUG RESISTANCE PROTEIN MDTA"/>
    <property type="match status" value="1"/>
</dbReference>
<evidence type="ECO:0000256" key="2">
    <source>
        <dbReference type="SAM" id="SignalP"/>
    </source>
</evidence>
<dbReference type="Proteomes" id="UP001252613">
    <property type="component" value="Unassembled WGS sequence"/>
</dbReference>
<comment type="similarity">
    <text evidence="1">Belongs to the membrane fusion protein (MFP) (TC 8.A.1) family.</text>
</comment>
<feature type="chain" id="PRO_5043409656" evidence="2">
    <location>
        <begin position="30"/>
        <end position="253"/>
    </location>
</feature>
<protein>
    <submittedName>
        <fullName evidence="3">RND family efflux transporter MFP subunit</fullName>
    </submittedName>
</protein>
<feature type="signal peptide" evidence="2">
    <location>
        <begin position="1"/>
        <end position="29"/>
    </location>
</feature>
<dbReference type="GO" id="GO:0015562">
    <property type="term" value="F:efflux transmembrane transporter activity"/>
    <property type="evidence" value="ECO:0007669"/>
    <property type="project" value="TreeGrafter"/>
</dbReference>
<evidence type="ECO:0000313" key="4">
    <source>
        <dbReference type="Proteomes" id="UP001252613"/>
    </source>
</evidence>
<dbReference type="GO" id="GO:1990281">
    <property type="term" value="C:efflux pump complex"/>
    <property type="evidence" value="ECO:0007669"/>
    <property type="project" value="TreeGrafter"/>
</dbReference>
<evidence type="ECO:0000256" key="1">
    <source>
        <dbReference type="ARBA" id="ARBA00009477"/>
    </source>
</evidence>
<dbReference type="AlphaFoldDB" id="A0AAW8M9G8"/>
<proteinExistence type="inferred from homology"/>
<dbReference type="Gene3D" id="2.40.50.100">
    <property type="match status" value="1"/>
</dbReference>
<dbReference type="Gene3D" id="1.10.287.470">
    <property type="entry name" value="Helix hairpin bin"/>
    <property type="match status" value="1"/>
</dbReference>
<evidence type="ECO:0000313" key="3">
    <source>
        <dbReference type="EMBL" id="MDR6957917.1"/>
    </source>
</evidence>
<organism evidence="3 4">
    <name type="scientific">Pseudomonas brassicacearum</name>
    <dbReference type="NCBI Taxonomy" id="930166"/>
    <lineage>
        <taxon>Bacteria</taxon>
        <taxon>Pseudomonadati</taxon>
        <taxon>Pseudomonadota</taxon>
        <taxon>Gammaproteobacteria</taxon>
        <taxon>Pseudomonadales</taxon>
        <taxon>Pseudomonadaceae</taxon>
        <taxon>Pseudomonas</taxon>
    </lineage>
</organism>
<dbReference type="SUPFAM" id="SSF111369">
    <property type="entry name" value="HlyD-like secretion proteins"/>
    <property type="match status" value="1"/>
</dbReference>
<dbReference type="InterPro" id="IPR006143">
    <property type="entry name" value="RND_pump_MFP"/>
</dbReference>
<gene>
    <name evidence="3" type="ORF">J2W43_001898</name>
</gene>
<dbReference type="EMBL" id="JAVDVC010000003">
    <property type="protein sequence ID" value="MDR6957917.1"/>
    <property type="molecule type" value="Genomic_DNA"/>
</dbReference>
<dbReference type="Gene3D" id="2.40.30.170">
    <property type="match status" value="1"/>
</dbReference>
<name>A0AAW8M9G8_9PSED</name>
<keyword evidence="2" id="KW-0732">Signal</keyword>
<sequence length="253" mass="26935">MSLRYRCLSLSMLTGSLLGLAVAGQSAWAQTEADAGVRVLLVADQETTLASQLVGRVRAVNASLGSAFRKGDVLVSFDCDEQAARLKMAQADLSSAKESHDAKLRLQGLQSAGEVEVSLAASAAEKASAQVAQYRAQQQQCTVLAPFDGRVVKVQVKAFQGVNLGQPLLDIISNGPLKMRVNVPSKWLAWLKPKQTFQVDLGETGKRYPARIKAINAQVDAVSQTIELEGVIEGQPTDLLAGMSGTALFEAPK</sequence>
<comment type="caution">
    <text evidence="3">The sequence shown here is derived from an EMBL/GenBank/DDBJ whole genome shotgun (WGS) entry which is preliminary data.</text>
</comment>